<dbReference type="RefSeq" id="WP_151843653.1">
    <property type="nucleotide sequence ID" value="NZ_WBZJ01000001.1"/>
</dbReference>
<dbReference type="InterPro" id="IPR042099">
    <property type="entry name" value="ANL_N_sf"/>
</dbReference>
<dbReference type="PANTHER" id="PTHR43201">
    <property type="entry name" value="ACYL-COA SYNTHETASE"/>
    <property type="match status" value="1"/>
</dbReference>
<accession>A0ABQ6VHZ1</accession>
<dbReference type="InterPro" id="IPR000873">
    <property type="entry name" value="AMP-dep_synth/lig_dom"/>
</dbReference>
<dbReference type="PANTHER" id="PTHR43201:SF32">
    <property type="entry name" value="2-SUCCINYLBENZOATE--COA LIGASE, CHLOROPLASTIC_PEROXISOMAL"/>
    <property type="match status" value="1"/>
</dbReference>
<organism evidence="2 3">
    <name type="scientific">Corynebacterium zhongnanshanii</name>
    <dbReference type="NCBI Taxonomy" id="2768834"/>
    <lineage>
        <taxon>Bacteria</taxon>
        <taxon>Bacillati</taxon>
        <taxon>Actinomycetota</taxon>
        <taxon>Actinomycetes</taxon>
        <taxon>Mycobacteriales</taxon>
        <taxon>Corynebacteriaceae</taxon>
        <taxon>Corynebacterium</taxon>
    </lineage>
</organism>
<proteinExistence type="predicted"/>
<name>A0ABQ6VHZ1_9CORY</name>
<dbReference type="Pfam" id="PF00501">
    <property type="entry name" value="AMP-binding"/>
    <property type="match status" value="1"/>
</dbReference>
<keyword evidence="3" id="KW-1185">Reference proteome</keyword>
<dbReference type="Gene3D" id="3.40.50.12780">
    <property type="entry name" value="N-terminal domain of ligase-like"/>
    <property type="match status" value="1"/>
</dbReference>
<gene>
    <name evidence="2" type="ORF">F8377_00815</name>
</gene>
<evidence type="ECO:0000259" key="1">
    <source>
        <dbReference type="Pfam" id="PF00501"/>
    </source>
</evidence>
<dbReference type="SUPFAM" id="SSF56801">
    <property type="entry name" value="Acetyl-CoA synthetase-like"/>
    <property type="match status" value="1"/>
</dbReference>
<dbReference type="Gene3D" id="3.30.300.30">
    <property type="match status" value="1"/>
</dbReference>
<dbReference type="Proteomes" id="UP000436181">
    <property type="component" value="Unassembled WGS sequence"/>
</dbReference>
<feature type="domain" description="AMP-dependent synthetase/ligase" evidence="1">
    <location>
        <begin position="69"/>
        <end position="266"/>
    </location>
</feature>
<reference evidence="2 3" key="1">
    <citation type="submission" date="2019-10" db="EMBL/GenBank/DDBJ databases">
        <title>Corynebacterium sp novel species isolated from the respiratory tract of Marmot.</title>
        <authorList>
            <person name="Zhang G."/>
        </authorList>
    </citation>
    <scope>NUCLEOTIDE SEQUENCE [LARGE SCALE GENOMIC DNA]</scope>
    <source>
        <strain evidence="2 3">336</strain>
    </source>
</reference>
<comment type="caution">
    <text evidence="2">The sequence shown here is derived from an EMBL/GenBank/DDBJ whole genome shotgun (WGS) entry which is preliminary data.</text>
</comment>
<dbReference type="InterPro" id="IPR045851">
    <property type="entry name" value="AMP-bd_C_sf"/>
</dbReference>
<evidence type="ECO:0000313" key="3">
    <source>
        <dbReference type="Proteomes" id="UP000436181"/>
    </source>
</evidence>
<protein>
    <submittedName>
        <fullName evidence="2">AMP-binding protein</fullName>
    </submittedName>
</protein>
<dbReference type="EMBL" id="WBZJ01000001">
    <property type="protein sequence ID" value="KAB3522756.1"/>
    <property type="molecule type" value="Genomic_DNA"/>
</dbReference>
<sequence length="425" mass="45148">MTQEHAPQQVPLEAHVINAADLPTALPLMKDLLDGTRSLIPLDRPHPSPNIPALMRAGELVDAGMLIASTSGSTGTPKGAMLTHENILASITATENYARSEFSAEPGPWLLALPAHHIAGLQVILRSLHAGHEPVVSRHLLSGTSFSGETFIQDAARLRELYPDEDLYVSLVPTQLERILAVEGGLESLTTFAMVLVGGAAARGTSIDDARRAGAPIVTTYGSAETAGGAVYNHRPLPGVTLSIDSPDSRGVGLVVINGPMVSPGYRNAAFGRTFPAEHTFVTSDLGQLDSTGDLTLLGRADGAINTGGYKVLPEEVEKILWTAFPDAHLACAVRLESDEFGESIGVALELPDAVADSDPGHVFHTPRGRAFVDITKMVRSTLRGSVDRHLIPSRAIALENMPTIGPGKVDRMTVKQTMNTITQW</sequence>
<evidence type="ECO:0000313" key="2">
    <source>
        <dbReference type="EMBL" id="KAB3522756.1"/>
    </source>
</evidence>